<comment type="similarity">
    <text evidence="2">Belongs to the acetate uptake transporter (AceTr) (TC 2.A.96) family.</text>
</comment>
<evidence type="ECO:0000256" key="4">
    <source>
        <dbReference type="ARBA" id="ARBA00022989"/>
    </source>
</evidence>
<dbReference type="PANTHER" id="PTHR31123:SF4">
    <property type="entry name" value="PROTEIN ALCS"/>
    <property type="match status" value="1"/>
</dbReference>
<reference evidence="8 9" key="1">
    <citation type="submission" date="2016-03" db="EMBL/GenBank/DDBJ databases">
        <title>Comparative genomics of Pseudogymnoascus destructans, the fungus causing white-nose syndrome of bats.</title>
        <authorList>
            <person name="Palmer J.M."/>
            <person name="Drees K.P."/>
            <person name="Foster J.T."/>
            <person name="Lindner D.L."/>
        </authorList>
    </citation>
    <scope>NUCLEOTIDE SEQUENCE [LARGE SCALE GENOMIC DNA]</scope>
    <source>
        <strain evidence="8 9">UAMH 10579</strain>
    </source>
</reference>
<feature type="transmembrane region" description="Helical" evidence="7">
    <location>
        <begin position="218"/>
        <end position="241"/>
    </location>
</feature>
<reference evidence="9" key="2">
    <citation type="journal article" date="2018" name="Nat. Commun.">
        <title>Extreme sensitivity to ultraviolet light in the fungal pathogen causing white-nose syndrome of bats.</title>
        <authorList>
            <person name="Palmer J.M."/>
            <person name="Drees K.P."/>
            <person name="Foster J.T."/>
            <person name="Lindner D.L."/>
        </authorList>
    </citation>
    <scope>NUCLEOTIDE SEQUENCE [LARGE SCALE GENOMIC DNA]</scope>
    <source>
        <strain evidence="9">UAMH 10579</strain>
    </source>
</reference>
<evidence type="ECO:0000256" key="2">
    <source>
        <dbReference type="ARBA" id="ARBA00005587"/>
    </source>
</evidence>
<dbReference type="GeneID" id="28838787"/>
<feature type="transmembrane region" description="Helical" evidence="7">
    <location>
        <begin position="70"/>
        <end position="91"/>
    </location>
</feature>
<gene>
    <name evidence="8" type="ORF">VE01_05401</name>
</gene>
<protein>
    <recommendedName>
        <fullName evidence="10">Protein alcS</fullName>
    </recommendedName>
</protein>
<evidence type="ECO:0000256" key="6">
    <source>
        <dbReference type="SAM" id="MobiDB-lite"/>
    </source>
</evidence>
<sequence length="280" mass="30325">MSTKDRLEKDFSNSRDAGHTHAEIQDDTLRRIQTAGSFVITPEIFEKMYLTPPNKVKGDLRLKFANPTPLGLTGFVIALTPLCCALMGWRGAGGGGAAEIGPYYWFGGALQLIAGVLEFFLGNTFPFVVLTSFGGFFLSFATTLTPSFNASAAYGTNVEQFHATFGFFPLFMGLLCVFYFICSLRTNIVFATIFFFLVASLGLLTAGHWQIAQGNVDLAANINIAAGAIAFVSALGGWYLLLSQLLEALDFPIQLPVGDLSGFIQSRSQRVAKKDPSQLV</sequence>
<evidence type="ECO:0000256" key="1">
    <source>
        <dbReference type="ARBA" id="ARBA00004141"/>
    </source>
</evidence>
<dbReference type="OrthoDB" id="3648309at2759"/>
<organism evidence="8 9">
    <name type="scientific">Pseudogymnoascus verrucosus</name>
    <dbReference type="NCBI Taxonomy" id="342668"/>
    <lineage>
        <taxon>Eukaryota</taxon>
        <taxon>Fungi</taxon>
        <taxon>Dikarya</taxon>
        <taxon>Ascomycota</taxon>
        <taxon>Pezizomycotina</taxon>
        <taxon>Leotiomycetes</taxon>
        <taxon>Thelebolales</taxon>
        <taxon>Thelebolaceae</taxon>
        <taxon>Pseudogymnoascus</taxon>
    </lineage>
</organism>
<evidence type="ECO:0008006" key="10">
    <source>
        <dbReference type="Google" id="ProtNLM"/>
    </source>
</evidence>
<dbReference type="GO" id="GO:0015123">
    <property type="term" value="F:acetate transmembrane transporter activity"/>
    <property type="evidence" value="ECO:0007669"/>
    <property type="project" value="TreeGrafter"/>
</dbReference>
<evidence type="ECO:0000256" key="5">
    <source>
        <dbReference type="ARBA" id="ARBA00023136"/>
    </source>
</evidence>
<keyword evidence="3 7" id="KW-0812">Transmembrane</keyword>
<dbReference type="InterPro" id="IPR051633">
    <property type="entry name" value="AceTr"/>
</dbReference>
<feature type="transmembrane region" description="Helical" evidence="7">
    <location>
        <begin position="103"/>
        <end position="121"/>
    </location>
</feature>
<dbReference type="Proteomes" id="UP000091956">
    <property type="component" value="Unassembled WGS sequence"/>
</dbReference>
<dbReference type="RefSeq" id="XP_018130348.1">
    <property type="nucleotide sequence ID" value="XM_018274865.1"/>
</dbReference>
<feature type="region of interest" description="Disordered" evidence="6">
    <location>
        <begin position="1"/>
        <end position="22"/>
    </location>
</feature>
<keyword evidence="4 7" id="KW-1133">Transmembrane helix</keyword>
<evidence type="ECO:0000256" key="7">
    <source>
        <dbReference type="SAM" id="Phobius"/>
    </source>
</evidence>
<keyword evidence="5 7" id="KW-0472">Membrane</keyword>
<name>A0A1B8GLA3_9PEZI</name>
<dbReference type="InterPro" id="IPR000791">
    <property type="entry name" value="Gpr1/Fun34/SatP-like"/>
</dbReference>
<accession>A0A1B8GLA3</accession>
<dbReference type="EMBL" id="KV460227">
    <property type="protein sequence ID" value="OBT96615.1"/>
    <property type="molecule type" value="Genomic_DNA"/>
</dbReference>
<dbReference type="GO" id="GO:0005886">
    <property type="term" value="C:plasma membrane"/>
    <property type="evidence" value="ECO:0007669"/>
    <property type="project" value="TreeGrafter"/>
</dbReference>
<evidence type="ECO:0000313" key="8">
    <source>
        <dbReference type="EMBL" id="OBT96615.1"/>
    </source>
</evidence>
<proteinExistence type="inferred from homology"/>
<keyword evidence="9" id="KW-1185">Reference proteome</keyword>
<dbReference type="AlphaFoldDB" id="A0A1B8GLA3"/>
<feature type="transmembrane region" description="Helical" evidence="7">
    <location>
        <begin position="160"/>
        <end position="181"/>
    </location>
</feature>
<comment type="subcellular location">
    <subcellularLocation>
        <location evidence="1">Membrane</location>
        <topology evidence="1">Multi-pass membrane protein</topology>
    </subcellularLocation>
</comment>
<feature type="transmembrane region" description="Helical" evidence="7">
    <location>
        <begin position="128"/>
        <end position="148"/>
    </location>
</feature>
<dbReference type="Pfam" id="PF01184">
    <property type="entry name" value="Gpr1_Fun34_YaaH"/>
    <property type="match status" value="1"/>
</dbReference>
<evidence type="ECO:0000256" key="3">
    <source>
        <dbReference type="ARBA" id="ARBA00022692"/>
    </source>
</evidence>
<feature type="transmembrane region" description="Helical" evidence="7">
    <location>
        <begin position="188"/>
        <end position="212"/>
    </location>
</feature>
<dbReference type="STRING" id="342668.A0A1B8GLA3"/>
<dbReference type="PANTHER" id="PTHR31123">
    <property type="entry name" value="ACCUMULATION OF DYADS PROTEIN 2-RELATED"/>
    <property type="match status" value="1"/>
</dbReference>
<evidence type="ECO:0000313" key="9">
    <source>
        <dbReference type="Proteomes" id="UP000091956"/>
    </source>
</evidence>